<evidence type="ECO:0000259" key="2">
    <source>
        <dbReference type="Pfam" id="PF02517"/>
    </source>
</evidence>
<evidence type="ECO:0000313" key="3">
    <source>
        <dbReference type="EMBL" id="PPK82064.1"/>
    </source>
</evidence>
<dbReference type="GO" id="GO:0004175">
    <property type="term" value="F:endopeptidase activity"/>
    <property type="evidence" value="ECO:0007669"/>
    <property type="project" value="UniProtKB-ARBA"/>
</dbReference>
<reference evidence="3 4" key="1">
    <citation type="submission" date="2018-02" db="EMBL/GenBank/DDBJ databases">
        <title>Genomic Encyclopedia of Archaeal and Bacterial Type Strains, Phase II (KMG-II): from individual species to whole genera.</title>
        <authorList>
            <person name="Goeker M."/>
        </authorList>
    </citation>
    <scope>NUCLEOTIDE SEQUENCE [LARGE SCALE GENOMIC DNA]</scope>
    <source>
        <strain evidence="3 4">DSM 3808</strain>
    </source>
</reference>
<feature type="transmembrane region" description="Helical" evidence="1">
    <location>
        <begin position="34"/>
        <end position="54"/>
    </location>
</feature>
<evidence type="ECO:0000256" key="1">
    <source>
        <dbReference type="SAM" id="Phobius"/>
    </source>
</evidence>
<name>A0A2S6HVT5_9FIRM</name>
<accession>A0A2S6HVT5</accession>
<keyword evidence="3" id="KW-0645">Protease</keyword>
<gene>
    <name evidence="3" type="ORF">BXY41_103278</name>
</gene>
<dbReference type="InterPro" id="IPR003675">
    <property type="entry name" value="Rce1/LyrA-like_dom"/>
</dbReference>
<keyword evidence="1" id="KW-0472">Membrane</keyword>
<dbReference type="AlphaFoldDB" id="A0A2S6HVT5"/>
<comment type="caution">
    <text evidence="3">The sequence shown here is derived from an EMBL/GenBank/DDBJ whole genome shotgun (WGS) entry which is preliminary data.</text>
</comment>
<dbReference type="Pfam" id="PF02517">
    <property type="entry name" value="Rce1-like"/>
    <property type="match status" value="1"/>
</dbReference>
<feature type="transmembrane region" description="Helical" evidence="1">
    <location>
        <begin position="66"/>
        <end position="88"/>
    </location>
</feature>
<keyword evidence="3" id="KW-0378">Hydrolase</keyword>
<dbReference type="OrthoDB" id="9779573at2"/>
<dbReference type="EMBL" id="PTJA01000003">
    <property type="protein sequence ID" value="PPK82064.1"/>
    <property type="molecule type" value="Genomic_DNA"/>
</dbReference>
<dbReference type="Proteomes" id="UP000237749">
    <property type="component" value="Unassembled WGS sequence"/>
</dbReference>
<keyword evidence="1" id="KW-0812">Transmembrane</keyword>
<dbReference type="GO" id="GO:0006508">
    <property type="term" value="P:proteolysis"/>
    <property type="evidence" value="ECO:0007669"/>
    <property type="project" value="UniProtKB-KW"/>
</dbReference>
<dbReference type="GO" id="GO:0080120">
    <property type="term" value="P:CAAX-box protein maturation"/>
    <property type="evidence" value="ECO:0007669"/>
    <property type="project" value="UniProtKB-ARBA"/>
</dbReference>
<evidence type="ECO:0000313" key="4">
    <source>
        <dbReference type="Proteomes" id="UP000237749"/>
    </source>
</evidence>
<keyword evidence="1" id="KW-1133">Transmembrane helix</keyword>
<organism evidence="3 4">
    <name type="scientific">Lacrimispora xylanisolvens</name>
    <dbReference type="NCBI Taxonomy" id="384636"/>
    <lineage>
        <taxon>Bacteria</taxon>
        <taxon>Bacillati</taxon>
        <taxon>Bacillota</taxon>
        <taxon>Clostridia</taxon>
        <taxon>Lachnospirales</taxon>
        <taxon>Lachnospiraceae</taxon>
        <taxon>Lacrimispora</taxon>
    </lineage>
</organism>
<feature type="domain" description="CAAX prenyl protease 2/Lysostaphin resistance protein A-like" evidence="2">
    <location>
        <begin position="114"/>
        <end position="201"/>
    </location>
</feature>
<protein>
    <submittedName>
        <fullName evidence="3">CAAX prenyl protease-like protein</fullName>
    </submittedName>
</protein>
<dbReference type="RefSeq" id="WP_104436116.1">
    <property type="nucleotide sequence ID" value="NZ_PTJA01000003.1"/>
</dbReference>
<feature type="transmembrane region" description="Helical" evidence="1">
    <location>
        <begin position="167"/>
        <end position="189"/>
    </location>
</feature>
<proteinExistence type="predicted"/>
<feature type="transmembrane region" description="Helical" evidence="1">
    <location>
        <begin position="144"/>
        <end position="161"/>
    </location>
</feature>
<feature type="transmembrane region" description="Helical" evidence="1">
    <location>
        <begin position="7"/>
        <end position="28"/>
    </location>
</feature>
<feature type="transmembrane region" description="Helical" evidence="1">
    <location>
        <begin position="196"/>
        <end position="218"/>
    </location>
</feature>
<sequence length="225" mass="26032">MTAKNKITLQIASIYIFVLLMGFLLRNYETNNHYQWIIIFISIFEIAMICYITGKVDGEPLGSIGLRNVSIMDIVHGVVLGVILYLLYTVPVELFTNMSVTANRPLPFSEMPYLYTLLFLSFINKITDEVIFRGYIFTKLNQLLSSKWAVILISFLLIYVMNLSKTLSFNGLNMYGAFITTVLYCYYLYYFSRKSIIPLIISDCLLIILRAGYGYIIWEAIYSFF</sequence>
<keyword evidence="4" id="KW-1185">Reference proteome</keyword>